<dbReference type="GO" id="GO:0005737">
    <property type="term" value="C:cytoplasm"/>
    <property type="evidence" value="ECO:0007669"/>
    <property type="project" value="UniProtKB-SubCell"/>
</dbReference>
<dbReference type="InterPro" id="IPR001015">
    <property type="entry name" value="Ferrochelatase"/>
</dbReference>
<dbReference type="CDD" id="cd00419">
    <property type="entry name" value="Ferrochelatase_C"/>
    <property type="match status" value="1"/>
</dbReference>
<dbReference type="NCBIfam" id="TIGR00109">
    <property type="entry name" value="hemH"/>
    <property type="match status" value="1"/>
</dbReference>
<dbReference type="EC" id="4.98.1.1" evidence="9 10"/>
<keyword evidence="4 9" id="KW-0408">Iron</keyword>
<keyword evidence="7 9" id="KW-0627">Porphyrin biosynthesis</keyword>
<comment type="catalytic activity">
    <reaction evidence="8">
        <text>Fe-coproporphyrin III + 2 H(+) = coproporphyrin III + Fe(2+)</text>
        <dbReference type="Rhea" id="RHEA:49572"/>
        <dbReference type="ChEBI" id="CHEBI:15378"/>
        <dbReference type="ChEBI" id="CHEBI:29033"/>
        <dbReference type="ChEBI" id="CHEBI:68438"/>
        <dbReference type="ChEBI" id="CHEBI:131725"/>
        <dbReference type="EC" id="4.99.1.9"/>
    </reaction>
    <physiologicalReaction direction="right-to-left" evidence="8">
        <dbReference type="Rhea" id="RHEA:49574"/>
    </physiologicalReaction>
</comment>
<keyword evidence="2 9" id="KW-0963">Cytoplasm</keyword>
<dbReference type="InterPro" id="IPR033659">
    <property type="entry name" value="Ferrochelatase_N"/>
</dbReference>
<dbReference type="InterPro" id="IPR019772">
    <property type="entry name" value="Ferrochelatase_AS"/>
</dbReference>
<evidence type="ECO:0000256" key="1">
    <source>
        <dbReference type="ARBA" id="ARBA00007718"/>
    </source>
</evidence>
<keyword evidence="6 9" id="KW-0456">Lyase</keyword>
<sequence length="369" mass="40865">MPRYLATPAYAHGAPHRSGVLLVNLGTPDAPTTAAVRRYLRQFLSDPRVVEVPRALWWLILNGYILRTRPAKSAAAYKKIWTDRGSPLLLHCQDIAAGVAEKLAGSLSQSVPVELAMSYGEPSIASALKRLHEQHVRRIVVLPLYPQYSNTTTGSVFADVSTLLSGRRWVPELRFINHYHDATGYITALADSIRDYRAREGAGRHLLFSFHGLPQRMLLDGDPYHCQCQKTARLVASALELDDSEWTVGFQSRVGREPWLQPYTDELLRRWGKDGYGDIDVVCPGFSADCLETLEEISLQNAELYAAAGGGQLRYIPALNARDDHIAFLSELLLNTMGGWPEASSADAATLANDHEKSRTRARAMGAKT</sequence>
<evidence type="ECO:0000256" key="4">
    <source>
        <dbReference type="ARBA" id="ARBA00023004"/>
    </source>
</evidence>
<comment type="subcellular location">
    <subcellularLocation>
        <location evidence="9 10">Cytoplasm</location>
    </subcellularLocation>
</comment>
<evidence type="ECO:0000256" key="10">
    <source>
        <dbReference type="RuleBase" id="RU000607"/>
    </source>
</evidence>
<feature type="binding site" evidence="9">
    <location>
        <position position="211"/>
    </location>
    <ligand>
        <name>Fe(2+)</name>
        <dbReference type="ChEBI" id="CHEBI:29033"/>
    </ligand>
</feature>
<dbReference type="CDD" id="cd03411">
    <property type="entry name" value="Ferrochelatase_N"/>
    <property type="match status" value="1"/>
</dbReference>
<dbReference type="InterPro" id="IPR033644">
    <property type="entry name" value="Ferrochelatase_C"/>
</dbReference>
<evidence type="ECO:0000313" key="13">
    <source>
        <dbReference type="Proteomes" id="UP000092695"/>
    </source>
</evidence>
<dbReference type="EMBL" id="CP016268">
    <property type="protein sequence ID" value="ANO49912.1"/>
    <property type="molecule type" value="Genomic_DNA"/>
</dbReference>
<protein>
    <recommendedName>
        <fullName evidence="9 10">Ferrochelatase</fullName>
        <ecNumber evidence="9 10">4.98.1.1</ecNumber>
    </recommendedName>
    <alternativeName>
        <fullName evidence="9">Heme synthase</fullName>
    </alternativeName>
    <alternativeName>
        <fullName evidence="9">Protoheme ferro-lyase</fullName>
    </alternativeName>
</protein>
<dbReference type="KEGG" id="woc:BA177_00585"/>
<accession>A0A193LBN1</accession>
<dbReference type="UniPathway" id="UPA00252">
    <property type="reaction ID" value="UER00325"/>
</dbReference>
<dbReference type="Proteomes" id="UP000092695">
    <property type="component" value="Chromosome"/>
</dbReference>
<evidence type="ECO:0000256" key="9">
    <source>
        <dbReference type="HAMAP-Rule" id="MF_00323"/>
    </source>
</evidence>
<dbReference type="Gene3D" id="3.40.50.1400">
    <property type="match status" value="2"/>
</dbReference>
<dbReference type="STRING" id="1548547.BA177_00585"/>
<evidence type="ECO:0000256" key="11">
    <source>
        <dbReference type="SAM" id="MobiDB-lite"/>
    </source>
</evidence>
<comment type="function">
    <text evidence="9 10">Catalyzes the ferrous insertion into protoporphyrin IX.</text>
</comment>
<proteinExistence type="inferred from homology"/>
<evidence type="ECO:0000256" key="2">
    <source>
        <dbReference type="ARBA" id="ARBA00022490"/>
    </source>
</evidence>
<organism evidence="12 13">
    <name type="scientific">Woeseia oceani</name>
    <dbReference type="NCBI Taxonomy" id="1548547"/>
    <lineage>
        <taxon>Bacteria</taxon>
        <taxon>Pseudomonadati</taxon>
        <taxon>Pseudomonadota</taxon>
        <taxon>Gammaproteobacteria</taxon>
        <taxon>Woeseiales</taxon>
        <taxon>Woeseiaceae</taxon>
        <taxon>Woeseia</taxon>
    </lineage>
</organism>
<evidence type="ECO:0000256" key="7">
    <source>
        <dbReference type="ARBA" id="ARBA00023244"/>
    </source>
</evidence>
<gene>
    <name evidence="9" type="primary">hemH</name>
    <name evidence="12" type="ORF">BA177_00585</name>
</gene>
<feature type="region of interest" description="Disordered" evidence="11">
    <location>
        <begin position="348"/>
        <end position="369"/>
    </location>
</feature>
<evidence type="ECO:0000313" key="12">
    <source>
        <dbReference type="EMBL" id="ANO49912.1"/>
    </source>
</evidence>
<dbReference type="SUPFAM" id="SSF53800">
    <property type="entry name" value="Chelatase"/>
    <property type="match status" value="1"/>
</dbReference>
<evidence type="ECO:0000256" key="6">
    <source>
        <dbReference type="ARBA" id="ARBA00023239"/>
    </source>
</evidence>
<dbReference type="OrthoDB" id="9809741at2"/>
<feature type="binding site" evidence="9">
    <location>
        <position position="292"/>
    </location>
    <ligand>
        <name>Fe(2+)</name>
        <dbReference type="ChEBI" id="CHEBI:29033"/>
    </ligand>
</feature>
<dbReference type="PROSITE" id="PS00534">
    <property type="entry name" value="FERROCHELATASE"/>
    <property type="match status" value="1"/>
</dbReference>
<name>A0A193LBN1_9GAMM</name>
<keyword evidence="3 9" id="KW-0479">Metal-binding</keyword>
<dbReference type="HAMAP" id="MF_00323">
    <property type="entry name" value="Ferrochelatase"/>
    <property type="match status" value="1"/>
</dbReference>
<dbReference type="GO" id="GO:0046872">
    <property type="term" value="F:metal ion binding"/>
    <property type="evidence" value="ECO:0007669"/>
    <property type="project" value="UniProtKB-KW"/>
</dbReference>
<evidence type="ECO:0000256" key="8">
    <source>
        <dbReference type="ARBA" id="ARBA00024536"/>
    </source>
</evidence>
<dbReference type="GO" id="GO:0004325">
    <property type="term" value="F:ferrochelatase activity"/>
    <property type="evidence" value="ECO:0007669"/>
    <property type="project" value="UniProtKB-UniRule"/>
</dbReference>
<keyword evidence="5 9" id="KW-0350">Heme biosynthesis</keyword>
<dbReference type="GO" id="GO:0006783">
    <property type="term" value="P:heme biosynthetic process"/>
    <property type="evidence" value="ECO:0007669"/>
    <property type="project" value="UniProtKB-UniRule"/>
</dbReference>
<comment type="catalytic activity">
    <reaction evidence="9 10">
        <text>heme b + 2 H(+) = protoporphyrin IX + Fe(2+)</text>
        <dbReference type="Rhea" id="RHEA:22584"/>
        <dbReference type="ChEBI" id="CHEBI:15378"/>
        <dbReference type="ChEBI" id="CHEBI:29033"/>
        <dbReference type="ChEBI" id="CHEBI:57306"/>
        <dbReference type="ChEBI" id="CHEBI:60344"/>
        <dbReference type="EC" id="4.98.1.1"/>
    </reaction>
</comment>
<comment type="pathway">
    <text evidence="9 10">Porphyrin-containing compound metabolism; protoheme biosynthesis; protoheme from protoporphyrin-IX: step 1/1.</text>
</comment>
<evidence type="ECO:0000256" key="5">
    <source>
        <dbReference type="ARBA" id="ARBA00023133"/>
    </source>
</evidence>
<comment type="similarity">
    <text evidence="1 9 10">Belongs to the ferrochelatase family.</text>
</comment>
<dbReference type="PANTHER" id="PTHR11108:SF1">
    <property type="entry name" value="FERROCHELATASE, MITOCHONDRIAL"/>
    <property type="match status" value="1"/>
</dbReference>
<dbReference type="PANTHER" id="PTHR11108">
    <property type="entry name" value="FERROCHELATASE"/>
    <property type="match status" value="1"/>
</dbReference>
<dbReference type="AlphaFoldDB" id="A0A193LBN1"/>
<dbReference type="RefSeq" id="WP_068611797.1">
    <property type="nucleotide sequence ID" value="NZ_CP016268.1"/>
</dbReference>
<evidence type="ECO:0000256" key="3">
    <source>
        <dbReference type="ARBA" id="ARBA00022723"/>
    </source>
</evidence>
<dbReference type="Pfam" id="PF00762">
    <property type="entry name" value="Ferrochelatase"/>
    <property type="match status" value="1"/>
</dbReference>
<keyword evidence="13" id="KW-1185">Reference proteome</keyword>
<reference evidence="12 13" key="1">
    <citation type="submission" date="2016-06" db="EMBL/GenBank/DDBJ databases">
        <title>Complete genome sequence of a deep-branching marine Gamma Proteobacterium Woeseia oceani type strain XK5.</title>
        <authorList>
            <person name="Mu D."/>
            <person name="Du Z."/>
        </authorList>
    </citation>
    <scope>NUCLEOTIDE SEQUENCE [LARGE SCALE GENOMIC DNA]</scope>
    <source>
        <strain evidence="12 13">XK5</strain>
    </source>
</reference>
<dbReference type="FunFam" id="3.40.50.1400:FF:000002">
    <property type="entry name" value="Ferrochelatase"/>
    <property type="match status" value="1"/>
</dbReference>